<feature type="region of interest" description="Disordered" evidence="5">
    <location>
        <begin position="892"/>
        <end position="912"/>
    </location>
</feature>
<evidence type="ECO:0000256" key="2">
    <source>
        <dbReference type="ARBA" id="ARBA00022692"/>
    </source>
</evidence>
<dbReference type="GO" id="GO:0022857">
    <property type="term" value="F:transmembrane transporter activity"/>
    <property type="evidence" value="ECO:0007669"/>
    <property type="project" value="InterPro"/>
</dbReference>
<comment type="caution">
    <text evidence="7">The sequence shown here is derived from an EMBL/GenBank/DDBJ whole genome shotgun (WGS) entry which is preliminary data.</text>
</comment>
<feature type="compositionally biased region" description="Basic and acidic residues" evidence="5">
    <location>
        <begin position="1498"/>
        <end position="1508"/>
    </location>
</feature>
<feature type="transmembrane region" description="Helical" evidence="6">
    <location>
        <begin position="12"/>
        <end position="33"/>
    </location>
</feature>
<organism evidence="7">
    <name type="scientific">Cladocopium goreaui</name>
    <dbReference type="NCBI Taxonomy" id="2562237"/>
    <lineage>
        <taxon>Eukaryota</taxon>
        <taxon>Sar</taxon>
        <taxon>Alveolata</taxon>
        <taxon>Dinophyceae</taxon>
        <taxon>Suessiales</taxon>
        <taxon>Symbiodiniaceae</taxon>
        <taxon>Cladocopium</taxon>
    </lineage>
</organism>
<dbReference type="GO" id="GO:0016020">
    <property type="term" value="C:membrane"/>
    <property type="evidence" value="ECO:0007669"/>
    <property type="project" value="UniProtKB-SubCell"/>
</dbReference>
<gene>
    <name evidence="7" type="ORF">C1SCF055_LOCUS32126</name>
</gene>
<dbReference type="PROSITE" id="PS00141">
    <property type="entry name" value="ASP_PROTEASE"/>
    <property type="match status" value="1"/>
</dbReference>
<dbReference type="Pfam" id="PF07690">
    <property type="entry name" value="MFS_1"/>
    <property type="match status" value="2"/>
</dbReference>
<feature type="region of interest" description="Disordered" evidence="5">
    <location>
        <begin position="1043"/>
        <end position="1072"/>
    </location>
</feature>
<dbReference type="GO" id="GO:0006508">
    <property type="term" value="P:proteolysis"/>
    <property type="evidence" value="ECO:0007669"/>
    <property type="project" value="InterPro"/>
</dbReference>
<feature type="transmembrane region" description="Helical" evidence="6">
    <location>
        <begin position="440"/>
        <end position="458"/>
    </location>
</feature>
<dbReference type="GO" id="GO:0004190">
    <property type="term" value="F:aspartic-type endopeptidase activity"/>
    <property type="evidence" value="ECO:0007669"/>
    <property type="project" value="InterPro"/>
</dbReference>
<proteinExistence type="predicted"/>
<dbReference type="EMBL" id="CAMXCT010003835">
    <property type="protein sequence ID" value="CAI4006487.1"/>
    <property type="molecule type" value="Genomic_DNA"/>
</dbReference>
<evidence type="ECO:0000256" key="6">
    <source>
        <dbReference type="SAM" id="Phobius"/>
    </source>
</evidence>
<comment type="subcellular location">
    <subcellularLocation>
        <location evidence="1">Membrane</location>
        <topology evidence="1">Multi-pass membrane protein</topology>
    </subcellularLocation>
</comment>
<feature type="transmembrane region" description="Helical" evidence="6">
    <location>
        <begin position="224"/>
        <end position="245"/>
    </location>
</feature>
<dbReference type="Proteomes" id="UP001152797">
    <property type="component" value="Unassembled WGS sequence"/>
</dbReference>
<feature type="transmembrane region" description="Helical" evidence="6">
    <location>
        <begin position="198"/>
        <end position="218"/>
    </location>
</feature>
<dbReference type="SUPFAM" id="SSF103473">
    <property type="entry name" value="MFS general substrate transporter"/>
    <property type="match status" value="1"/>
</dbReference>
<evidence type="ECO:0000256" key="3">
    <source>
        <dbReference type="ARBA" id="ARBA00022989"/>
    </source>
</evidence>
<keyword evidence="3 6" id="KW-1133">Transmembrane helix</keyword>
<dbReference type="EMBL" id="CAMXCT020003835">
    <property type="protein sequence ID" value="CAL1159862.1"/>
    <property type="molecule type" value="Genomic_DNA"/>
</dbReference>
<keyword evidence="9" id="KW-1185">Reference proteome</keyword>
<name>A0A9P1DB16_9DINO</name>
<dbReference type="OrthoDB" id="420095at2759"/>
<dbReference type="PANTHER" id="PTHR23507">
    <property type="entry name" value="ZGC:174356"/>
    <property type="match status" value="1"/>
</dbReference>
<feature type="transmembrane region" description="Helical" evidence="6">
    <location>
        <begin position="299"/>
        <end position="325"/>
    </location>
</feature>
<feature type="region of interest" description="Disordered" evidence="5">
    <location>
        <begin position="256"/>
        <end position="291"/>
    </location>
</feature>
<dbReference type="InterPro" id="IPR036259">
    <property type="entry name" value="MFS_trans_sf"/>
</dbReference>
<evidence type="ECO:0000256" key="4">
    <source>
        <dbReference type="ARBA" id="ARBA00023136"/>
    </source>
</evidence>
<reference evidence="7" key="1">
    <citation type="submission" date="2022-10" db="EMBL/GenBank/DDBJ databases">
        <authorList>
            <person name="Chen Y."/>
            <person name="Dougan E. K."/>
            <person name="Chan C."/>
            <person name="Rhodes N."/>
            <person name="Thang M."/>
        </authorList>
    </citation>
    <scope>NUCLEOTIDE SEQUENCE</scope>
</reference>
<protein>
    <submittedName>
        <fullName evidence="8">Major facilitator superfamily (MFS) profile domain-containing protein</fullName>
    </submittedName>
</protein>
<evidence type="ECO:0000313" key="7">
    <source>
        <dbReference type="EMBL" id="CAI4006487.1"/>
    </source>
</evidence>
<dbReference type="InterPro" id="IPR001969">
    <property type="entry name" value="Aspartic_peptidase_AS"/>
</dbReference>
<feature type="transmembrane region" description="Helical" evidence="6">
    <location>
        <begin position="74"/>
        <end position="90"/>
    </location>
</feature>
<keyword evidence="4 6" id="KW-0472">Membrane</keyword>
<feature type="transmembrane region" description="Helical" evidence="6">
    <location>
        <begin position="417"/>
        <end position="434"/>
    </location>
</feature>
<feature type="transmembrane region" description="Helical" evidence="6">
    <location>
        <begin position="45"/>
        <end position="62"/>
    </location>
</feature>
<dbReference type="InterPro" id="IPR011701">
    <property type="entry name" value="MFS"/>
</dbReference>
<feature type="transmembrane region" description="Helical" evidence="6">
    <location>
        <begin position="510"/>
        <end position="533"/>
    </location>
</feature>
<feature type="region of interest" description="Disordered" evidence="5">
    <location>
        <begin position="1435"/>
        <end position="1508"/>
    </location>
</feature>
<evidence type="ECO:0000313" key="8">
    <source>
        <dbReference type="EMBL" id="CAL4793799.1"/>
    </source>
</evidence>
<feature type="compositionally biased region" description="Basic and acidic residues" evidence="5">
    <location>
        <begin position="1251"/>
        <end position="1265"/>
    </location>
</feature>
<dbReference type="PANTHER" id="PTHR23507:SF1">
    <property type="entry name" value="FI18259P1-RELATED"/>
    <property type="match status" value="1"/>
</dbReference>
<feature type="transmembrane region" description="Helical" evidence="6">
    <location>
        <begin position="391"/>
        <end position="410"/>
    </location>
</feature>
<evidence type="ECO:0000256" key="1">
    <source>
        <dbReference type="ARBA" id="ARBA00004141"/>
    </source>
</evidence>
<feature type="region of interest" description="Disordered" evidence="5">
    <location>
        <begin position="1242"/>
        <end position="1271"/>
    </location>
</feature>
<feature type="region of interest" description="Disordered" evidence="5">
    <location>
        <begin position="1131"/>
        <end position="1164"/>
    </location>
</feature>
<keyword evidence="2 6" id="KW-0812">Transmembrane</keyword>
<dbReference type="CDD" id="cd06174">
    <property type="entry name" value="MFS"/>
    <property type="match status" value="1"/>
</dbReference>
<evidence type="ECO:0000313" key="9">
    <source>
        <dbReference type="Proteomes" id="UP001152797"/>
    </source>
</evidence>
<dbReference type="Gene3D" id="1.20.1250.20">
    <property type="entry name" value="MFS general substrate transporter like domains"/>
    <property type="match status" value="1"/>
</dbReference>
<dbReference type="EMBL" id="CAMXCT030003835">
    <property type="protein sequence ID" value="CAL4793799.1"/>
    <property type="molecule type" value="Genomic_DNA"/>
</dbReference>
<reference evidence="8 9" key="2">
    <citation type="submission" date="2024-05" db="EMBL/GenBank/DDBJ databases">
        <authorList>
            <person name="Chen Y."/>
            <person name="Shah S."/>
            <person name="Dougan E. K."/>
            <person name="Thang M."/>
            <person name="Chan C."/>
        </authorList>
    </citation>
    <scope>NUCLEOTIDE SEQUENCE [LARGE SCALE GENOMIC DNA]</scope>
</reference>
<evidence type="ECO:0000256" key="5">
    <source>
        <dbReference type="SAM" id="MobiDB-lite"/>
    </source>
</evidence>
<accession>A0A9P1DB16</accession>
<sequence length="1508" mass="165943">MGLDWTQICFAACLMVNMVDVMGTLFTAPVLVPYGQQLGATTGEIASFSTVRFGLAIISLLWMPRLADAKGTKVTLLVSVLGGVVAYGIQGNSHYLSGCERESYTLNMGDTLQLWEGHDCSLINGTVTIPSDSSMAQAVGTGGIVECTTQCNNKNGVYFFLVGRALAGFFGGTQPILRSYISQISLPNMAVLKVRMTFLFASYQAGAFALSPIAGVISQFGLFWPWYVSAGCGVLIFVFVAAFFMNVEEIKKRLHSPVPSTEGGEKGETTSESAAESEGEKKVQESTAYEGPPPTKDKILWFLLFGYFCIFLTVSALMLLLPLLLEYAFGQQKFLKKGGQTKQGNPSLCPKNIMMFIQDIQESYGLLDPNDVERSRERLASATSMVMIPNGVSNLVFSTVGFLIVSNVIGDVKTMRLGAFIASVMLCLYGFVATEVWHLLILHGSMGIGLGLFVPALGPTLQRYSTLAHPKKAAQASALPLFGMQLGQVVGQPIFGAIVGDSQDRNRMNIAWLVAGICFALGAVTMDLSMVLIHRHPVMKRLKYSPEQVQIMIETGAKEQDVFVEDMCKKLRGMLTEGHPDFRGARLWSGVAQRFIERVIDRSIPKLREGPEEHLEDVALWLSKVGDEKEMEWFRQRFPHVRNRPALFQALLLPKTTPEHQTQWIPAAQKRQRAAASAGNESGLSSSLAFTPVQGIELVRLSSRFAPPARAKDGATEKVNHRPFSEHGSWLKAAQVIDREDGPAQVIFEDADEAGSEERDHVKPAMPTAVECYHSRPDLSRIAQEGLAILDTGASRSVIGAELWPGVLKSLPSEVRHQVKERDAMRLIKTTAEAVMESLRMLLIILMNQIEVKAPDQEISDHHANSLQSLLEHVCNQKEKIEELAEALKAIKSPRKSRGNGGPKPSEPGDLSDFSWELEEEELMASMTIPSKRTAPRVMPTNVTHRNQVPLPVPVQTNENQLALTAQAVESWGNKRISWGKTHNGKRFAEVYEENNSYVDWITARAKNATPAMQDFITYCRAREDMESQECLPVRSLDDADKLLESSPKRMKKTTDENTKKNNRKRPLELNEQQKIDDPQWKELMNRLAYEVFDLGTEDLQEMSKNQQSRKAEISAHIMVCVFGRPSEAIESNDSQTHETNAEENSSRVPSAELQEPSAMVPSNGKMFADSKAWEAEDESIKSPSSYAPGTPFGEDNNSGIGDNDTGVNLMGNDSVEDSNVVYNAFFTEANVPGPAIRSDEDTLWSEAEEDRSTIDRSPNMDRGSRPHRSAISADAEVTSFSRMSGLIAILMPTSMFVIWWHCQKRLRAQGCRSRDSRQVEGREGPALSGEDRLEIVVDGALEAQAKAPEDLPSPRAIAISWLEDEGVIGLDRPTLDTGQAVAVSSAPERQKMTRSSLSDPLAAAPKGVAVALPSPKKVRGKKAARTRSVTWEKDEPALLVSPDPETSAQKLMHKRRLQPKGKQADKNSKTAAVIPKLSGQVTQTDAPAGFWSDSDTDEIKAVTREEG</sequence>